<dbReference type="Gene3D" id="3.80.10.10">
    <property type="entry name" value="Ribonuclease Inhibitor"/>
    <property type="match status" value="1"/>
</dbReference>
<evidence type="ECO:0000313" key="6">
    <source>
        <dbReference type="Proteomes" id="UP001558652"/>
    </source>
</evidence>
<keyword evidence="6" id="KW-1185">Reference proteome</keyword>
<accession>A0ABD0Z2L6</accession>
<dbReference type="Pfam" id="PF13855">
    <property type="entry name" value="LRR_8"/>
    <property type="match status" value="2"/>
</dbReference>
<dbReference type="EMBL" id="JBFDAA010000006">
    <property type="protein sequence ID" value="KAL1131743.1"/>
    <property type="molecule type" value="Genomic_DNA"/>
</dbReference>
<evidence type="ECO:0000256" key="1">
    <source>
        <dbReference type="ARBA" id="ARBA00022614"/>
    </source>
</evidence>
<gene>
    <name evidence="5" type="ORF">AAG570_011356</name>
</gene>
<comment type="caution">
    <text evidence="5">The sequence shown here is derived from an EMBL/GenBank/DDBJ whole genome shotgun (WGS) entry which is preliminary data.</text>
</comment>
<dbReference type="InterPro" id="IPR032675">
    <property type="entry name" value="LRR_dom_sf"/>
</dbReference>
<evidence type="ECO:0000256" key="2">
    <source>
        <dbReference type="ARBA" id="ARBA00022729"/>
    </source>
</evidence>
<feature type="signal peptide" evidence="4">
    <location>
        <begin position="1"/>
        <end position="17"/>
    </location>
</feature>
<evidence type="ECO:0000313" key="5">
    <source>
        <dbReference type="EMBL" id="KAL1131743.1"/>
    </source>
</evidence>
<dbReference type="InterPro" id="IPR003591">
    <property type="entry name" value="Leu-rich_rpt_typical-subtyp"/>
</dbReference>
<protein>
    <recommendedName>
        <fullName evidence="7">Trophoblast glycoprotein</fullName>
    </recommendedName>
</protein>
<keyword evidence="2 4" id="KW-0732">Signal</keyword>
<keyword evidence="1" id="KW-0433">Leucine-rich repeat</keyword>
<reference evidence="5 6" key="1">
    <citation type="submission" date="2024-07" db="EMBL/GenBank/DDBJ databases">
        <title>Chromosome-level genome assembly of the water stick insect Ranatra chinensis (Heteroptera: Nepidae).</title>
        <authorList>
            <person name="Liu X."/>
        </authorList>
    </citation>
    <scope>NUCLEOTIDE SEQUENCE [LARGE SCALE GENOMIC DNA]</scope>
    <source>
        <strain evidence="5">Cailab_2021Rc</strain>
        <tissue evidence="5">Muscle</tissue>
    </source>
</reference>
<dbReference type="AlphaFoldDB" id="A0ABD0Z2L6"/>
<dbReference type="SUPFAM" id="SSF52058">
    <property type="entry name" value="L domain-like"/>
    <property type="match status" value="1"/>
</dbReference>
<feature type="chain" id="PRO_5044851854" description="Trophoblast glycoprotein" evidence="4">
    <location>
        <begin position="18"/>
        <end position="387"/>
    </location>
</feature>
<organism evidence="5 6">
    <name type="scientific">Ranatra chinensis</name>
    <dbReference type="NCBI Taxonomy" id="642074"/>
    <lineage>
        <taxon>Eukaryota</taxon>
        <taxon>Metazoa</taxon>
        <taxon>Ecdysozoa</taxon>
        <taxon>Arthropoda</taxon>
        <taxon>Hexapoda</taxon>
        <taxon>Insecta</taxon>
        <taxon>Pterygota</taxon>
        <taxon>Neoptera</taxon>
        <taxon>Paraneoptera</taxon>
        <taxon>Hemiptera</taxon>
        <taxon>Heteroptera</taxon>
        <taxon>Panheteroptera</taxon>
        <taxon>Nepomorpha</taxon>
        <taxon>Nepidae</taxon>
        <taxon>Ranatrinae</taxon>
        <taxon>Ranatra</taxon>
    </lineage>
</organism>
<dbReference type="SMART" id="SM00369">
    <property type="entry name" value="LRR_TYP"/>
    <property type="match status" value="4"/>
</dbReference>
<dbReference type="PANTHER" id="PTHR24364:SF18">
    <property type="entry name" value="LP06937P"/>
    <property type="match status" value="1"/>
</dbReference>
<dbReference type="Proteomes" id="UP001558652">
    <property type="component" value="Unassembled WGS sequence"/>
</dbReference>
<name>A0ABD0Z2L6_9HEMI</name>
<dbReference type="InterPro" id="IPR052286">
    <property type="entry name" value="Wnt_signaling_inhibitor"/>
</dbReference>
<dbReference type="InterPro" id="IPR001611">
    <property type="entry name" value="Leu-rich_rpt"/>
</dbReference>
<evidence type="ECO:0000256" key="4">
    <source>
        <dbReference type="SAM" id="SignalP"/>
    </source>
</evidence>
<keyword evidence="3" id="KW-0677">Repeat</keyword>
<evidence type="ECO:0000256" key="3">
    <source>
        <dbReference type="ARBA" id="ARBA00022737"/>
    </source>
</evidence>
<proteinExistence type="predicted"/>
<sequence length="387" mass="43829">MLTKILFTFAAIKVCSAIGCDQPGFSKCICGDIEFRGKVQYVLNCTDVGFTNASVLSQLPPQIQVLIFTGNNIPELPWNVFGTKNSNEQLTEVDMSNNNIREIRGKTYHRVPNVERLILNHNQISTIFEGKIQQHPRVFSNFESLEELHLTDAFADNSPEDIAAVLHNIFINSDLSRLKKLHLEQNEISHFTDPRLFCDLRDLMDLHLGTNKLSGIDFMVDCLKHLRFIDLEANAIKQLSLRDLSILDSLPDRNQNLTVDLSNNPLSCGCDIQDFFNWLKRTRVTIRNKDKLKCQNDLQGNDQSLVELKQVDCPRTVKVGVPVSQCPTESNHTVTFLAIALAVCLAMHVYTHRVKLQEKFLKPVLHSVSNKVQYTSVGKQETQEIGV</sequence>
<dbReference type="PANTHER" id="PTHR24364">
    <property type="entry name" value="LP06937P"/>
    <property type="match status" value="1"/>
</dbReference>
<evidence type="ECO:0008006" key="7">
    <source>
        <dbReference type="Google" id="ProtNLM"/>
    </source>
</evidence>